<feature type="compositionally biased region" description="Polar residues" evidence="1">
    <location>
        <begin position="131"/>
        <end position="149"/>
    </location>
</feature>
<accession>A0ABP7LR24</accession>
<name>A0ABP7LR24_9ACTN</name>
<evidence type="ECO:0000313" key="2">
    <source>
        <dbReference type="EMBL" id="GAA3904527.1"/>
    </source>
</evidence>
<feature type="region of interest" description="Disordered" evidence="1">
    <location>
        <begin position="127"/>
        <end position="149"/>
    </location>
</feature>
<gene>
    <name evidence="2" type="ORF">GCM10022207_87300</name>
</gene>
<keyword evidence="3" id="KW-1185">Reference proteome</keyword>
<protein>
    <submittedName>
        <fullName evidence="2">Uncharacterized protein</fullName>
    </submittedName>
</protein>
<reference evidence="3" key="1">
    <citation type="journal article" date="2019" name="Int. J. Syst. Evol. Microbiol.">
        <title>The Global Catalogue of Microorganisms (GCM) 10K type strain sequencing project: providing services to taxonomists for standard genome sequencing and annotation.</title>
        <authorList>
            <consortium name="The Broad Institute Genomics Platform"/>
            <consortium name="The Broad Institute Genome Sequencing Center for Infectious Disease"/>
            <person name="Wu L."/>
            <person name="Ma J."/>
        </authorList>
    </citation>
    <scope>NUCLEOTIDE SEQUENCE [LARGE SCALE GENOMIC DNA]</scope>
    <source>
        <strain evidence="3">JCM 16578</strain>
    </source>
</reference>
<dbReference type="Proteomes" id="UP001501563">
    <property type="component" value="Unassembled WGS sequence"/>
</dbReference>
<evidence type="ECO:0000313" key="3">
    <source>
        <dbReference type="Proteomes" id="UP001501563"/>
    </source>
</evidence>
<organism evidence="2 3">
    <name type="scientific">Streptomyces lannensis</name>
    <dbReference type="NCBI Taxonomy" id="766498"/>
    <lineage>
        <taxon>Bacteria</taxon>
        <taxon>Bacillati</taxon>
        <taxon>Actinomycetota</taxon>
        <taxon>Actinomycetes</taxon>
        <taxon>Kitasatosporales</taxon>
        <taxon>Streptomycetaceae</taxon>
        <taxon>Streptomyces</taxon>
    </lineage>
</organism>
<comment type="caution">
    <text evidence="2">The sequence shown here is derived from an EMBL/GenBank/DDBJ whole genome shotgun (WGS) entry which is preliminary data.</text>
</comment>
<dbReference type="EMBL" id="BAAAZA010000056">
    <property type="protein sequence ID" value="GAA3904527.1"/>
    <property type="molecule type" value="Genomic_DNA"/>
</dbReference>
<evidence type="ECO:0000256" key="1">
    <source>
        <dbReference type="SAM" id="MobiDB-lite"/>
    </source>
</evidence>
<proteinExistence type="predicted"/>
<sequence length="149" mass="16318">MLTDHELGGTYLTRRDHERATRRAITQLNQLGYQVTFNPLEVQTPSDLLLIYASDADEDGSDVGDAGGRQSVPAADQYEVRRYTGWMRHITLAMLAHAFLAVMAADAAAKGAAETVPAWRTSPWQKFGGSWQLSTQPSPCTRPSSAPAR</sequence>